<dbReference type="AlphaFoldDB" id="A0A0V8QI84"/>
<evidence type="ECO:0000313" key="2">
    <source>
        <dbReference type="Proteomes" id="UP000054874"/>
    </source>
</evidence>
<sequence length="90" mass="10468">MMYPFMTLNDETEIVHSEMKPDGRVKVYIEKPDEKVCFKHATCWLPDYTWEDIYGFSQNDIKKIQEIIESTANLILEFSQEGGFQGAANL</sequence>
<dbReference type="OrthoDB" id="9809915at2"/>
<evidence type="ECO:0000313" key="1">
    <source>
        <dbReference type="EMBL" id="KSV60277.1"/>
    </source>
</evidence>
<comment type="caution">
    <text evidence="1">The sequence shown here is derived from an EMBL/GenBank/DDBJ whole genome shotgun (WGS) entry which is preliminary data.</text>
</comment>
<protein>
    <submittedName>
        <fullName evidence="1">Uncharacterized protein</fullName>
    </submittedName>
</protein>
<accession>A0A0V8QI84</accession>
<gene>
    <name evidence="1" type="ORF">ASU35_05855</name>
</gene>
<keyword evidence="2" id="KW-1185">Reference proteome</keyword>
<dbReference type="STRING" id="290052.ASU35_05855"/>
<dbReference type="EMBL" id="LNAM01000024">
    <property type="protein sequence ID" value="KSV60277.1"/>
    <property type="molecule type" value="Genomic_DNA"/>
</dbReference>
<name>A0A0V8QI84_9FIRM</name>
<proteinExistence type="predicted"/>
<dbReference type="Proteomes" id="UP000054874">
    <property type="component" value="Unassembled WGS sequence"/>
</dbReference>
<organism evidence="1 2">
    <name type="scientific">Acetivibrio ethanolgignens</name>
    <dbReference type="NCBI Taxonomy" id="290052"/>
    <lineage>
        <taxon>Bacteria</taxon>
        <taxon>Bacillati</taxon>
        <taxon>Bacillota</taxon>
        <taxon>Clostridia</taxon>
        <taxon>Eubacteriales</taxon>
        <taxon>Oscillospiraceae</taxon>
        <taxon>Acetivibrio</taxon>
    </lineage>
</organism>
<reference evidence="1 2" key="1">
    <citation type="submission" date="2015-11" db="EMBL/GenBank/DDBJ databases">
        <title>Butyribacter intestini gen. nov., sp. nov., a butyric acid-producing bacterium of the family Lachnospiraceae isolated from the human faeces.</title>
        <authorList>
            <person name="Zou Y."/>
            <person name="Xue W."/>
            <person name="Luo G."/>
            <person name="Lv M."/>
        </authorList>
    </citation>
    <scope>NUCLEOTIDE SEQUENCE [LARGE SCALE GENOMIC DNA]</scope>
    <source>
        <strain evidence="1 2">ACET-33324</strain>
    </source>
</reference>
<dbReference type="RefSeq" id="WP_058351478.1">
    <property type="nucleotide sequence ID" value="NZ_CABMMD010000024.1"/>
</dbReference>